<feature type="compositionally biased region" description="Low complexity" evidence="1">
    <location>
        <begin position="160"/>
        <end position="175"/>
    </location>
</feature>
<accession>A0A9W8TQW5</accession>
<evidence type="ECO:0000313" key="4">
    <source>
        <dbReference type="Proteomes" id="UP001148614"/>
    </source>
</evidence>
<proteinExistence type="predicted"/>
<feature type="chain" id="PRO_5040959597" description="Infection structure specific protein" evidence="2">
    <location>
        <begin position="20"/>
        <end position="204"/>
    </location>
</feature>
<evidence type="ECO:0000256" key="1">
    <source>
        <dbReference type="SAM" id="MobiDB-lite"/>
    </source>
</evidence>
<evidence type="ECO:0008006" key="5">
    <source>
        <dbReference type="Google" id="ProtNLM"/>
    </source>
</evidence>
<dbReference type="AlphaFoldDB" id="A0A9W8TQW5"/>
<evidence type="ECO:0000313" key="3">
    <source>
        <dbReference type="EMBL" id="KAJ3577916.1"/>
    </source>
</evidence>
<sequence>MHHTKILLTAAAFGSAAIAQTSTVFPDPSCLSSELALIGAAPTTPPEVDAALTEISPGFTIPANDLLSRPMAYVSELCSIATQLPPPVLSKFGTWGSDLLAFAATEITSYDWIVTRCAATGEAGASITSYLHSIASHPGELCKFEANPTNSTTSAPDPTPTRNGTTTSTGLPTSSISLAGAPMPTNIFAGAAAFGGLLGVLALL</sequence>
<dbReference type="VEuPathDB" id="FungiDB:F4678DRAFT_424925"/>
<dbReference type="EMBL" id="JANPWZ010000289">
    <property type="protein sequence ID" value="KAJ3577916.1"/>
    <property type="molecule type" value="Genomic_DNA"/>
</dbReference>
<comment type="caution">
    <text evidence="3">The sequence shown here is derived from an EMBL/GenBank/DDBJ whole genome shotgun (WGS) entry which is preliminary data.</text>
</comment>
<protein>
    <recommendedName>
        <fullName evidence="5">Infection structure specific protein</fullName>
    </recommendedName>
</protein>
<organism evidence="3 4">
    <name type="scientific">Xylaria arbuscula</name>
    <dbReference type="NCBI Taxonomy" id="114810"/>
    <lineage>
        <taxon>Eukaryota</taxon>
        <taxon>Fungi</taxon>
        <taxon>Dikarya</taxon>
        <taxon>Ascomycota</taxon>
        <taxon>Pezizomycotina</taxon>
        <taxon>Sordariomycetes</taxon>
        <taxon>Xylariomycetidae</taxon>
        <taxon>Xylariales</taxon>
        <taxon>Xylariaceae</taxon>
        <taxon>Xylaria</taxon>
    </lineage>
</organism>
<keyword evidence="2" id="KW-0732">Signal</keyword>
<keyword evidence="4" id="KW-1185">Reference proteome</keyword>
<feature type="signal peptide" evidence="2">
    <location>
        <begin position="1"/>
        <end position="19"/>
    </location>
</feature>
<evidence type="ECO:0000256" key="2">
    <source>
        <dbReference type="SAM" id="SignalP"/>
    </source>
</evidence>
<feature type="region of interest" description="Disordered" evidence="1">
    <location>
        <begin position="145"/>
        <end position="175"/>
    </location>
</feature>
<dbReference type="Proteomes" id="UP001148614">
    <property type="component" value="Unassembled WGS sequence"/>
</dbReference>
<gene>
    <name evidence="3" type="ORF">NPX13_g2654</name>
</gene>
<name>A0A9W8TQW5_9PEZI</name>
<reference evidence="3" key="1">
    <citation type="submission" date="2022-07" db="EMBL/GenBank/DDBJ databases">
        <title>Genome Sequence of Xylaria arbuscula.</title>
        <authorList>
            <person name="Buettner E."/>
        </authorList>
    </citation>
    <scope>NUCLEOTIDE SEQUENCE</scope>
    <source>
        <strain evidence="3">VT107</strain>
    </source>
</reference>